<gene>
    <name evidence="1" type="ORF">PaecuDRAFT_3278</name>
</gene>
<reference evidence="1 2" key="1">
    <citation type="submission" date="2010-07" db="EMBL/GenBank/DDBJ databases">
        <title>The draft genome of Paenibacillus curdlanolyticus YK9.</title>
        <authorList>
            <consortium name="US DOE Joint Genome Institute (JGI-PGF)"/>
            <person name="Lucas S."/>
            <person name="Copeland A."/>
            <person name="Lapidus A."/>
            <person name="Cheng J.-F."/>
            <person name="Bruce D."/>
            <person name="Goodwin L."/>
            <person name="Pitluck S."/>
            <person name="Land M.L."/>
            <person name="Hauser L."/>
            <person name="Chang Y.-J."/>
            <person name="Jeffries C."/>
            <person name="Anderson I.J."/>
            <person name="Johnson E."/>
            <person name="Loganathan U."/>
            <person name="Mulhopadhyay B."/>
            <person name="Kyrpides N."/>
            <person name="Woyke T.J."/>
        </authorList>
    </citation>
    <scope>NUCLEOTIDE SEQUENCE [LARGE SCALE GENOMIC DNA]</scope>
    <source>
        <strain evidence="1 2">YK9</strain>
    </source>
</reference>
<accession>E0IC89</accession>
<proteinExistence type="predicted"/>
<evidence type="ECO:0000313" key="1">
    <source>
        <dbReference type="EMBL" id="EFM09775.1"/>
    </source>
</evidence>
<protein>
    <submittedName>
        <fullName evidence="1">Uncharacterized protein</fullName>
    </submittedName>
</protein>
<dbReference type="Proteomes" id="UP000005387">
    <property type="component" value="Unassembled WGS sequence"/>
</dbReference>
<dbReference type="AlphaFoldDB" id="E0IC89"/>
<name>E0IC89_9BACL</name>
<sequence length="209" mass="23207">MRIGLSLLAAGLMTTAITVLLITVHPRDASPVMRHISIASSEGSKRLSNGNLVDFVIATPLETKLKRASWTAPTLSLDFVLASDRSLDDPTVIQLMRDVESVVRMSFLQAENVSRVLIRFGESPQANAEAGLYASPSSTATYRLLMAADVRRTDRWITEEQSRWQGMSNAESDGLWKSRLRLSFTPLWEMKRNAAFKAGQDHISTPDEE</sequence>
<dbReference type="EMBL" id="AEDD01000009">
    <property type="protein sequence ID" value="EFM09775.1"/>
    <property type="molecule type" value="Genomic_DNA"/>
</dbReference>
<dbReference type="RefSeq" id="WP_006039266.1">
    <property type="nucleotide sequence ID" value="NZ_AEDD01000009.1"/>
</dbReference>
<keyword evidence="2" id="KW-1185">Reference proteome</keyword>
<evidence type="ECO:0000313" key="2">
    <source>
        <dbReference type="Proteomes" id="UP000005387"/>
    </source>
</evidence>
<dbReference type="OrthoDB" id="2679301at2"/>
<dbReference type="STRING" id="717606.PaecuDRAFT_3278"/>
<organism evidence="1 2">
    <name type="scientific">Paenibacillus curdlanolyticus YK9</name>
    <dbReference type="NCBI Taxonomy" id="717606"/>
    <lineage>
        <taxon>Bacteria</taxon>
        <taxon>Bacillati</taxon>
        <taxon>Bacillota</taxon>
        <taxon>Bacilli</taxon>
        <taxon>Bacillales</taxon>
        <taxon>Paenibacillaceae</taxon>
        <taxon>Paenibacillus</taxon>
    </lineage>
</organism>